<dbReference type="SMART" id="SM00407">
    <property type="entry name" value="IGc1"/>
    <property type="match status" value="4"/>
</dbReference>
<evidence type="ECO:0000259" key="3">
    <source>
        <dbReference type="PROSITE" id="PS50835"/>
    </source>
</evidence>
<feature type="domain" description="Ig-like" evidence="3">
    <location>
        <begin position="451"/>
        <end position="541"/>
    </location>
</feature>
<feature type="domain" description="Ig-like" evidence="3">
    <location>
        <begin position="734"/>
        <end position="806"/>
    </location>
</feature>
<dbReference type="AlphaFoldDB" id="A0A974E294"/>
<dbReference type="InterPro" id="IPR036179">
    <property type="entry name" value="Ig-like_dom_sf"/>
</dbReference>
<evidence type="ECO:0000256" key="2">
    <source>
        <dbReference type="SAM" id="MobiDB-lite"/>
    </source>
</evidence>
<dbReference type="Proteomes" id="UP000694892">
    <property type="component" value="Chromosome 1L"/>
</dbReference>
<dbReference type="InterPro" id="IPR007110">
    <property type="entry name" value="Ig-like_dom"/>
</dbReference>
<dbReference type="SUPFAM" id="SSF48726">
    <property type="entry name" value="Immunoglobulin"/>
    <property type="match status" value="7"/>
</dbReference>
<protein>
    <recommendedName>
        <fullName evidence="3">Ig-like domain-containing protein</fullName>
    </recommendedName>
</protein>
<keyword evidence="1" id="KW-0393">Immunoglobulin domain</keyword>
<evidence type="ECO:0000313" key="4">
    <source>
        <dbReference type="EMBL" id="OCU01287.1"/>
    </source>
</evidence>
<dbReference type="CDD" id="cd00098">
    <property type="entry name" value="IgC1"/>
    <property type="match status" value="3"/>
</dbReference>
<feature type="domain" description="Ig-like" evidence="3">
    <location>
        <begin position="138"/>
        <end position="225"/>
    </location>
</feature>
<dbReference type="PANTHER" id="PTHR23411">
    <property type="entry name" value="TAPASIN"/>
    <property type="match status" value="1"/>
</dbReference>
<feature type="compositionally biased region" description="Acidic residues" evidence="2">
    <location>
        <begin position="824"/>
        <end position="833"/>
    </location>
</feature>
<feature type="domain" description="Ig-like" evidence="3">
    <location>
        <begin position="631"/>
        <end position="722"/>
    </location>
</feature>
<evidence type="ECO:0000313" key="5">
    <source>
        <dbReference type="Proteomes" id="UP000694892"/>
    </source>
</evidence>
<proteinExistence type="predicted"/>
<feature type="domain" description="Ig-like" evidence="3">
    <location>
        <begin position="347"/>
        <end position="445"/>
    </location>
</feature>
<dbReference type="InterPro" id="IPR003006">
    <property type="entry name" value="Ig/MHC_CS"/>
</dbReference>
<dbReference type="EMBL" id="CM004466">
    <property type="protein sequence ID" value="OCU01287.1"/>
    <property type="molecule type" value="Genomic_DNA"/>
</dbReference>
<feature type="region of interest" description="Disordered" evidence="2">
    <location>
        <begin position="814"/>
        <end position="833"/>
    </location>
</feature>
<gene>
    <name evidence="4" type="ORF">XELAEV_18007077mg</name>
</gene>
<dbReference type="InterPro" id="IPR050380">
    <property type="entry name" value="Immune_Resp_Modulators"/>
</dbReference>
<dbReference type="Gene3D" id="2.60.40.10">
    <property type="entry name" value="Immunoglobulins"/>
    <property type="match status" value="5"/>
</dbReference>
<dbReference type="PROSITE" id="PS50835">
    <property type="entry name" value="IG_LIKE"/>
    <property type="match status" value="5"/>
</dbReference>
<organism evidence="4 5">
    <name type="scientific">Xenopus laevis</name>
    <name type="common">African clawed frog</name>
    <dbReference type="NCBI Taxonomy" id="8355"/>
    <lineage>
        <taxon>Eukaryota</taxon>
        <taxon>Metazoa</taxon>
        <taxon>Chordata</taxon>
        <taxon>Craniata</taxon>
        <taxon>Vertebrata</taxon>
        <taxon>Euteleostomi</taxon>
        <taxon>Amphibia</taxon>
        <taxon>Batrachia</taxon>
        <taxon>Anura</taxon>
        <taxon>Pipoidea</taxon>
        <taxon>Pipidae</taxon>
        <taxon>Xenopodinae</taxon>
        <taxon>Xenopus</taxon>
        <taxon>Xenopus</taxon>
    </lineage>
</organism>
<sequence length="883" mass="99936">MSVLFCSFLLSCCGIFHSTKNFLTVCLSLRNIFAAKVLFVDEGEEMASLWTTASTFIVLFLLSLFYSATVTLFKIHWTPNNKAAQHHVPTGGSPDIQASFLVISFQDWTKKDYTCSIDGKNKKEHRLQRSCEKRYSYPIVETLISSCASENIVPLTCLVTNFRPSVNKLLWLKNGITDDTNAGFSPELGKLDFVMGKSIKNVSSESWNKEDIYTCQVTSQEKSVFSNISKCSACQSIHGDPVVTVDQPTNEELFSNQSKITCTVIGSKSDIKTVSLKINNNIVHTEDNKTPDDKHSNIVKITHKITLVQWESTRELSCVVTMHCSGKATEKTIKIEKNIEPIDFKTPSVSVSRLYYYEFQEEEWMTLICKVARFYPEEISIKWENKNQEVNTSLYTRSPVSCSGKNCSAFSLLRVSEKEEIGGYQCVIQHKSLKQPNQRISKKLSETQRKPSVLVSQSSDSEEKKTLVCIADGHFPKDIKIEWKHDARKLSSFSETEYKNNGAFRTICSIDISKEDWTKGYTYTCEVSHKSISTQIVKTINAFGLFAGKKAHVSCVTNAINASINWILDGKPRSQNDSKEQILHNNRTCIKSTISIGLEEWKANSNFSCMLDVPQELPQNQLKTYTSQREPSVLVLQSPDSEEKKTLVCIADGHFPKEIKVEWKRHNESLDSSYNETEYKNNGTYRTVFSIEVSKDDWANGHTYTCEVSHKSISANIVKTINALDSLVDMTAHVSCVTNAINPSIKWILDGKSRSQNDSNEQIIHNNRTWFKSTVSIGLAAWNANSSFSCMLDIPQELPENELTVMRTYNTTPPTDTPLVYQDDGGEELSDTEETSRYSFDRCIKILRIVRFEGFNRSIEGIILRSFDRSICAKSFDFDILKV</sequence>
<dbReference type="PROSITE" id="PS00290">
    <property type="entry name" value="IG_MHC"/>
    <property type="match status" value="2"/>
</dbReference>
<name>A0A974E294_XENLA</name>
<dbReference type="OMA" id="ADGHFPK"/>
<dbReference type="InterPro" id="IPR003597">
    <property type="entry name" value="Ig_C1-set"/>
</dbReference>
<dbReference type="InterPro" id="IPR013783">
    <property type="entry name" value="Ig-like_fold"/>
</dbReference>
<evidence type="ECO:0000256" key="1">
    <source>
        <dbReference type="ARBA" id="ARBA00023319"/>
    </source>
</evidence>
<dbReference type="Pfam" id="PF07654">
    <property type="entry name" value="C1-set"/>
    <property type="match status" value="4"/>
</dbReference>
<reference evidence="5" key="1">
    <citation type="journal article" date="2016" name="Nature">
        <title>Genome evolution in the allotetraploid frog Xenopus laevis.</title>
        <authorList>
            <person name="Session A.M."/>
            <person name="Uno Y."/>
            <person name="Kwon T."/>
            <person name="Chapman J.A."/>
            <person name="Toyoda A."/>
            <person name="Takahashi S."/>
            <person name="Fukui A."/>
            <person name="Hikosaka A."/>
            <person name="Suzuki A."/>
            <person name="Kondo M."/>
            <person name="van Heeringen S.J."/>
            <person name="Quigley I."/>
            <person name="Heinz S."/>
            <person name="Ogino H."/>
            <person name="Ochi H."/>
            <person name="Hellsten U."/>
            <person name="Lyons J.B."/>
            <person name="Simakov O."/>
            <person name="Putnam N."/>
            <person name="Stites J."/>
            <person name="Kuroki Y."/>
            <person name="Tanaka T."/>
            <person name="Michiue T."/>
            <person name="Watanabe M."/>
            <person name="Bogdanovic O."/>
            <person name="Lister R."/>
            <person name="Georgiou G."/>
            <person name="Paranjpe S.S."/>
            <person name="van Kruijsbergen I."/>
            <person name="Shu S."/>
            <person name="Carlson J."/>
            <person name="Kinoshita T."/>
            <person name="Ohta Y."/>
            <person name="Mawaribuchi S."/>
            <person name="Jenkins J."/>
            <person name="Grimwood J."/>
            <person name="Schmutz J."/>
            <person name="Mitros T."/>
            <person name="Mozaffari S.V."/>
            <person name="Suzuki Y."/>
            <person name="Haramoto Y."/>
            <person name="Yamamoto T.S."/>
            <person name="Takagi C."/>
            <person name="Heald R."/>
            <person name="Miller K."/>
            <person name="Haudenschild C."/>
            <person name="Kitzman J."/>
            <person name="Nakayama T."/>
            <person name="Izutsu Y."/>
            <person name="Robert J."/>
            <person name="Fortriede J."/>
            <person name="Burns K."/>
            <person name="Lotay V."/>
            <person name="Karimi K."/>
            <person name="Yasuoka Y."/>
            <person name="Dichmann D.S."/>
            <person name="Flajnik M.F."/>
            <person name="Houston D.W."/>
            <person name="Shendure J."/>
            <person name="DuPasquier L."/>
            <person name="Vize P.D."/>
            <person name="Zorn A.M."/>
            <person name="Ito M."/>
            <person name="Marcotte E.M."/>
            <person name="Wallingford J.B."/>
            <person name="Ito Y."/>
            <person name="Asashima M."/>
            <person name="Ueno N."/>
            <person name="Matsuda Y."/>
            <person name="Veenstra G.J."/>
            <person name="Fujiyama A."/>
            <person name="Harland R.M."/>
            <person name="Taira M."/>
            <person name="Rokhsar D.S."/>
        </authorList>
    </citation>
    <scope>NUCLEOTIDE SEQUENCE [LARGE SCALE GENOMIC DNA]</scope>
    <source>
        <strain evidence="5">J</strain>
    </source>
</reference>
<accession>A0A974E294</accession>